<gene>
    <name evidence="3" type="ORF">ACFPEN_05300</name>
</gene>
<proteinExistence type="predicted"/>
<evidence type="ECO:0000313" key="4">
    <source>
        <dbReference type="Proteomes" id="UP001595990"/>
    </source>
</evidence>
<organism evidence="3 4">
    <name type="scientific">Streptomyces ehimensis</name>
    <dbReference type="NCBI Taxonomy" id="68195"/>
    <lineage>
        <taxon>Bacteria</taxon>
        <taxon>Bacillati</taxon>
        <taxon>Actinomycetota</taxon>
        <taxon>Actinomycetes</taxon>
        <taxon>Kitasatosporales</taxon>
        <taxon>Streptomycetaceae</taxon>
        <taxon>Streptomyces</taxon>
    </lineage>
</organism>
<accession>A0ABV9BE90</accession>
<protein>
    <submittedName>
        <fullName evidence="3">NAD-dependent epimerase/dehydratase family protein</fullName>
    </submittedName>
</protein>
<feature type="domain" description="NAD-dependent epimerase/dehydratase" evidence="2">
    <location>
        <begin position="13"/>
        <end position="218"/>
    </location>
</feature>
<dbReference type="InterPro" id="IPR001509">
    <property type="entry name" value="Epimerase_deHydtase"/>
</dbReference>
<feature type="compositionally biased region" description="Basic and acidic residues" evidence="1">
    <location>
        <begin position="118"/>
        <end position="133"/>
    </location>
</feature>
<dbReference type="Pfam" id="PF01370">
    <property type="entry name" value="Epimerase"/>
    <property type="match status" value="1"/>
</dbReference>
<feature type="compositionally biased region" description="Basic and acidic residues" evidence="1">
    <location>
        <begin position="319"/>
        <end position="334"/>
    </location>
</feature>
<evidence type="ECO:0000256" key="1">
    <source>
        <dbReference type="SAM" id="MobiDB-lite"/>
    </source>
</evidence>
<dbReference type="Gene3D" id="3.40.50.720">
    <property type="entry name" value="NAD(P)-binding Rossmann-like Domain"/>
    <property type="match status" value="1"/>
</dbReference>
<name>A0ABV9BE90_9ACTN</name>
<dbReference type="RefSeq" id="WP_417922380.1">
    <property type="nucleotide sequence ID" value="NZ_JBHSFS010000002.1"/>
</dbReference>
<sequence>MDNAIDNAMDMSVLVLGGTSFVGRAIVEDALRAGARVTLFGRGRTGTDLFPGLTRLIGDRDTGDYAALRDGRWDAVVDVSGFVPRHVGQAMDALGDRVGRYLFISSHAVYDNTGLRPGSDEDTPRRPPVRDTEVLDNTTYGPCKVACEDDVLARYGTRATIVRPGKVAGPHDPSDTFTHWVRRAALGGRVALPTDPAQPVQIVDSRDLARLVGRLLADDRPGAFHAVGPAEPTTLGGLIRTCARVAGTRVEIVPVTVAPEELPPLFPLLRPDWPSQQRSPARARAAGLPATPLEVTAADVLAWDRARGLPPLRRGFSPEQERELLARQDRRQDR</sequence>
<dbReference type="InterPro" id="IPR050177">
    <property type="entry name" value="Lipid_A_modif_metabolic_enz"/>
</dbReference>
<keyword evidence="4" id="KW-1185">Reference proteome</keyword>
<dbReference type="InterPro" id="IPR036291">
    <property type="entry name" value="NAD(P)-bd_dom_sf"/>
</dbReference>
<dbReference type="PANTHER" id="PTHR43245:SF13">
    <property type="entry name" value="UDP-D-APIOSE_UDP-D-XYLOSE SYNTHASE 2"/>
    <property type="match status" value="1"/>
</dbReference>
<feature type="region of interest" description="Disordered" evidence="1">
    <location>
        <begin position="113"/>
        <end position="135"/>
    </location>
</feature>
<dbReference type="Proteomes" id="UP001595990">
    <property type="component" value="Unassembled WGS sequence"/>
</dbReference>
<evidence type="ECO:0000313" key="3">
    <source>
        <dbReference type="EMBL" id="MFC4512350.1"/>
    </source>
</evidence>
<dbReference type="SUPFAM" id="SSF51735">
    <property type="entry name" value="NAD(P)-binding Rossmann-fold domains"/>
    <property type="match status" value="1"/>
</dbReference>
<comment type="caution">
    <text evidence="3">The sequence shown here is derived from an EMBL/GenBank/DDBJ whole genome shotgun (WGS) entry which is preliminary data.</text>
</comment>
<reference evidence="4" key="1">
    <citation type="journal article" date="2019" name="Int. J. Syst. Evol. Microbiol.">
        <title>The Global Catalogue of Microorganisms (GCM) 10K type strain sequencing project: providing services to taxonomists for standard genome sequencing and annotation.</title>
        <authorList>
            <consortium name="The Broad Institute Genomics Platform"/>
            <consortium name="The Broad Institute Genome Sequencing Center for Infectious Disease"/>
            <person name="Wu L."/>
            <person name="Ma J."/>
        </authorList>
    </citation>
    <scope>NUCLEOTIDE SEQUENCE [LARGE SCALE GENOMIC DNA]</scope>
    <source>
        <strain evidence="4">CECT 8064</strain>
    </source>
</reference>
<dbReference type="PANTHER" id="PTHR43245">
    <property type="entry name" value="BIFUNCTIONAL POLYMYXIN RESISTANCE PROTEIN ARNA"/>
    <property type="match status" value="1"/>
</dbReference>
<dbReference type="EMBL" id="JBHSFS010000002">
    <property type="protein sequence ID" value="MFC4512350.1"/>
    <property type="molecule type" value="Genomic_DNA"/>
</dbReference>
<feature type="region of interest" description="Disordered" evidence="1">
    <location>
        <begin position="309"/>
        <end position="334"/>
    </location>
</feature>
<evidence type="ECO:0000259" key="2">
    <source>
        <dbReference type="Pfam" id="PF01370"/>
    </source>
</evidence>